<feature type="transmembrane region" description="Helical" evidence="1">
    <location>
        <begin position="6"/>
        <end position="24"/>
    </location>
</feature>
<dbReference type="Proteomes" id="UP000294664">
    <property type="component" value="Unassembled WGS sequence"/>
</dbReference>
<keyword evidence="1" id="KW-1133">Transmembrane helix</keyword>
<organism evidence="2 3">
    <name type="scientific">Aquabacter spiritensis</name>
    <dbReference type="NCBI Taxonomy" id="933073"/>
    <lineage>
        <taxon>Bacteria</taxon>
        <taxon>Pseudomonadati</taxon>
        <taxon>Pseudomonadota</taxon>
        <taxon>Alphaproteobacteria</taxon>
        <taxon>Hyphomicrobiales</taxon>
        <taxon>Xanthobacteraceae</taxon>
        <taxon>Aquabacter</taxon>
    </lineage>
</organism>
<proteinExistence type="predicted"/>
<sequence>MIYGLLALVVAGLFTGAALYINVVEQPARGALAPADQLRQWRPAYRRGFAMQATLAALGAILGAAAFFATGTWPFLAGGVLIGANWPYTMIGIMPTNRRLLALPDGAGGAETARLIENWSHLHMVRTGLGALSTLVFFWATLS</sequence>
<evidence type="ECO:0000313" key="3">
    <source>
        <dbReference type="Proteomes" id="UP000294664"/>
    </source>
</evidence>
<keyword evidence="3" id="KW-1185">Reference proteome</keyword>
<feature type="transmembrane region" description="Helical" evidence="1">
    <location>
        <begin position="49"/>
        <end position="69"/>
    </location>
</feature>
<dbReference type="InterPro" id="IPR013901">
    <property type="entry name" value="Anthrone_oxy"/>
</dbReference>
<evidence type="ECO:0000256" key="1">
    <source>
        <dbReference type="SAM" id="Phobius"/>
    </source>
</evidence>
<dbReference type="PANTHER" id="PTHR36535">
    <property type="entry name" value="YALI0E30327P"/>
    <property type="match status" value="1"/>
</dbReference>
<keyword evidence="1" id="KW-0812">Transmembrane</keyword>
<dbReference type="PANTHER" id="PTHR36535:SF1">
    <property type="entry name" value="DUF1772 DOMAIN-CONTAINING PROTEIN"/>
    <property type="match status" value="1"/>
</dbReference>
<dbReference type="EMBL" id="SMAI01000004">
    <property type="protein sequence ID" value="TCT05568.1"/>
    <property type="molecule type" value="Genomic_DNA"/>
</dbReference>
<gene>
    <name evidence="2" type="ORF">EDC64_104125</name>
</gene>
<protein>
    <submittedName>
        <fullName evidence="2">Uncharacterized protein DUF1772</fullName>
    </submittedName>
</protein>
<feature type="transmembrane region" description="Helical" evidence="1">
    <location>
        <begin position="124"/>
        <end position="142"/>
    </location>
</feature>
<dbReference type="Pfam" id="PF08592">
    <property type="entry name" value="Anthrone_oxy"/>
    <property type="match status" value="1"/>
</dbReference>
<dbReference type="OrthoDB" id="7473921at2"/>
<dbReference type="AlphaFoldDB" id="A0A4V2UY07"/>
<evidence type="ECO:0000313" key="2">
    <source>
        <dbReference type="EMBL" id="TCT05568.1"/>
    </source>
</evidence>
<accession>A0A4V2UY07</accession>
<reference evidence="2 3" key="1">
    <citation type="submission" date="2019-03" db="EMBL/GenBank/DDBJ databases">
        <title>Genomic Encyclopedia of Type Strains, Phase IV (KMG-IV): sequencing the most valuable type-strain genomes for metagenomic binning, comparative biology and taxonomic classification.</title>
        <authorList>
            <person name="Goeker M."/>
        </authorList>
    </citation>
    <scope>NUCLEOTIDE SEQUENCE [LARGE SCALE GENOMIC DNA]</scope>
    <source>
        <strain evidence="2 3">DSM 9035</strain>
    </source>
</reference>
<keyword evidence="1" id="KW-0472">Membrane</keyword>
<name>A0A4V2UY07_9HYPH</name>
<dbReference type="RefSeq" id="WP_132030911.1">
    <property type="nucleotide sequence ID" value="NZ_SMAI01000004.1"/>
</dbReference>
<comment type="caution">
    <text evidence="2">The sequence shown here is derived from an EMBL/GenBank/DDBJ whole genome shotgun (WGS) entry which is preliminary data.</text>
</comment>